<dbReference type="Gene3D" id="3.30.70.1230">
    <property type="entry name" value="Nucleotide cyclase"/>
    <property type="match status" value="1"/>
</dbReference>
<reference evidence="5 6" key="1">
    <citation type="submission" date="2018-08" db="EMBL/GenBank/DDBJ databases">
        <title>Pallidiluteibacterium maritimus gen. nov., sp. nov., isolated from coastal sediment.</title>
        <authorList>
            <person name="Zhou L.Y."/>
        </authorList>
    </citation>
    <scope>NUCLEOTIDE SEQUENCE [LARGE SCALE GENOMIC DNA]</scope>
    <source>
        <strain evidence="5 6">XSD2</strain>
    </source>
</reference>
<dbReference type="InterPro" id="IPR018060">
    <property type="entry name" value="HTH_AraC"/>
</dbReference>
<dbReference type="PANTHER" id="PTHR43280:SF2">
    <property type="entry name" value="HTH-TYPE TRANSCRIPTIONAL REGULATOR EXSA"/>
    <property type="match status" value="1"/>
</dbReference>
<keyword evidence="1" id="KW-0805">Transcription regulation</keyword>
<dbReference type="PROSITE" id="PS01124">
    <property type="entry name" value="HTH_ARAC_FAMILY_2"/>
    <property type="match status" value="1"/>
</dbReference>
<evidence type="ECO:0000256" key="1">
    <source>
        <dbReference type="ARBA" id="ARBA00023015"/>
    </source>
</evidence>
<dbReference type="InterPro" id="IPR009057">
    <property type="entry name" value="Homeodomain-like_sf"/>
</dbReference>
<name>A0A399T2U4_9BACT</name>
<organism evidence="5 6">
    <name type="scientific">Maribellus luteus</name>
    <dbReference type="NCBI Taxonomy" id="2305463"/>
    <lineage>
        <taxon>Bacteria</taxon>
        <taxon>Pseudomonadati</taxon>
        <taxon>Bacteroidota</taxon>
        <taxon>Bacteroidia</taxon>
        <taxon>Marinilabiliales</taxon>
        <taxon>Prolixibacteraceae</taxon>
        <taxon>Maribellus</taxon>
    </lineage>
</organism>
<dbReference type="OrthoDB" id="1116352at2"/>
<keyword evidence="3" id="KW-0804">Transcription</keyword>
<proteinExistence type="predicted"/>
<dbReference type="PRINTS" id="PR00032">
    <property type="entry name" value="HTHARAC"/>
</dbReference>
<dbReference type="GO" id="GO:0043565">
    <property type="term" value="F:sequence-specific DNA binding"/>
    <property type="evidence" value="ECO:0007669"/>
    <property type="project" value="InterPro"/>
</dbReference>
<dbReference type="PANTHER" id="PTHR43280">
    <property type="entry name" value="ARAC-FAMILY TRANSCRIPTIONAL REGULATOR"/>
    <property type="match status" value="1"/>
</dbReference>
<dbReference type="GO" id="GO:0003700">
    <property type="term" value="F:DNA-binding transcription factor activity"/>
    <property type="evidence" value="ECO:0007669"/>
    <property type="project" value="InterPro"/>
</dbReference>
<evidence type="ECO:0000259" key="4">
    <source>
        <dbReference type="PROSITE" id="PS01124"/>
    </source>
</evidence>
<dbReference type="Gene3D" id="1.10.10.60">
    <property type="entry name" value="Homeodomain-like"/>
    <property type="match status" value="1"/>
</dbReference>
<evidence type="ECO:0000313" key="5">
    <source>
        <dbReference type="EMBL" id="RIJ49082.1"/>
    </source>
</evidence>
<gene>
    <name evidence="5" type="ORF">D1614_05810</name>
</gene>
<keyword evidence="2" id="KW-0238">DNA-binding</keyword>
<comment type="caution">
    <text evidence="5">The sequence shown here is derived from an EMBL/GenBank/DDBJ whole genome shotgun (WGS) entry which is preliminary data.</text>
</comment>
<evidence type="ECO:0000256" key="3">
    <source>
        <dbReference type="ARBA" id="ARBA00023163"/>
    </source>
</evidence>
<dbReference type="SMART" id="SM00342">
    <property type="entry name" value="HTH_ARAC"/>
    <property type="match status" value="1"/>
</dbReference>
<keyword evidence="6" id="KW-1185">Reference proteome</keyword>
<dbReference type="RefSeq" id="WP_119436968.1">
    <property type="nucleotide sequence ID" value="NZ_QWGR01000003.1"/>
</dbReference>
<feature type="domain" description="HTH araC/xylS-type" evidence="4">
    <location>
        <begin position="261"/>
        <end position="360"/>
    </location>
</feature>
<dbReference type="InterPro" id="IPR029787">
    <property type="entry name" value="Nucleotide_cyclase"/>
</dbReference>
<sequence length="367" mass="41946">MSNLADRRDKPEIEQFRDIHLSELCSLLKLYESQELVCLFNRADGKIICMVDAAASEGILDGKGGSFNNLIEVDKPALQNVWTDLQRLRKESKVKPNGRRSTGRQVMLVFDTMLESMKKEEVSDFRMTLKDFYSRILSLVGTFNGKVLNSGSERFYVVFEFADEALQCSVLLKERFYALLNKKLHSKVFLRMGLSTVAKVSSGNGESKSATRRSERLCHVAREKVLLSSDFRELTQSEGSWIEIDAAVFDVLSAEDEQFVNMLLDCVEKKWQDESFLVDDFSKQLSWSKSQIYRKMIALLGLSPNNFIREYRLGKSIDLLNQQESNIAEIAFESGFSSPSYFTKCFQVRFGITPSDYLQIVNSEFSK</sequence>
<evidence type="ECO:0000256" key="2">
    <source>
        <dbReference type="ARBA" id="ARBA00023125"/>
    </source>
</evidence>
<dbReference type="InterPro" id="IPR020449">
    <property type="entry name" value="Tscrpt_reg_AraC-type_HTH"/>
</dbReference>
<protein>
    <submittedName>
        <fullName evidence="5">AraC family transcriptional regulator</fullName>
    </submittedName>
</protein>
<dbReference type="SUPFAM" id="SSF46689">
    <property type="entry name" value="Homeodomain-like"/>
    <property type="match status" value="1"/>
</dbReference>
<dbReference type="Proteomes" id="UP000265926">
    <property type="component" value="Unassembled WGS sequence"/>
</dbReference>
<accession>A0A399T2U4</accession>
<dbReference type="AlphaFoldDB" id="A0A399T2U4"/>
<dbReference type="Pfam" id="PF12833">
    <property type="entry name" value="HTH_18"/>
    <property type="match status" value="1"/>
</dbReference>
<dbReference type="EMBL" id="QWGR01000003">
    <property type="protein sequence ID" value="RIJ49082.1"/>
    <property type="molecule type" value="Genomic_DNA"/>
</dbReference>
<evidence type="ECO:0000313" key="6">
    <source>
        <dbReference type="Proteomes" id="UP000265926"/>
    </source>
</evidence>